<sequence length="370" mass="42269">MDKNNNPTTKTEYDEIKELISENDCHTRHMALISRPLDGEKPIKLTIVPKKMTSGGLYEQISPIKTMSPFSFPSNEEPLEGMQSTRVGNLYEPMTPIKKQAPKSFITSAVYEEISPIKMNSKISYKQPWDKCEMNTPRKSCLMESTPKSKNALYDQVFPIRTQNHGTSLFLDSYEEPLEFMQSTKLSQGSSEDSYRIYEQMTSLKTNSKDSLLNHTYEEPLLYTKPHKVSKLTKPPSNSSLSSGVYEQITPVKPRKAKPRCIFSPRKSDNTSSSYEEPQNIMEQTSLMNNQNNEPPLIFSRIYEEISALNSKSLASIASISYAEPLMLPKRRTLKKCLLNLIRRKSHQNFNSSSNNKWCKSTSWSKITTV</sequence>
<evidence type="ECO:0000256" key="1">
    <source>
        <dbReference type="SAM" id="MobiDB-lite"/>
    </source>
</evidence>
<feature type="region of interest" description="Disordered" evidence="1">
    <location>
        <begin position="228"/>
        <end position="249"/>
    </location>
</feature>
<accession>A0A1I8NJ44</accession>
<dbReference type="VEuPathDB" id="VectorBase:MDOA015982"/>
<name>A0A1I8NJ44_MUSDO</name>
<proteinExistence type="predicted"/>
<evidence type="ECO:0000313" key="2">
    <source>
        <dbReference type="EnsemblMetazoa" id="MDOA015982-PA"/>
    </source>
</evidence>
<reference evidence="2" key="1">
    <citation type="submission" date="2020-05" db="UniProtKB">
        <authorList>
            <consortium name="EnsemblMetazoa"/>
        </authorList>
    </citation>
    <scope>IDENTIFICATION</scope>
    <source>
        <strain evidence="2">Aabys</strain>
    </source>
</reference>
<dbReference type="EnsemblMetazoa" id="MDOA015982-RA">
    <property type="protein sequence ID" value="MDOA015982-PA"/>
    <property type="gene ID" value="MDOA015982"/>
</dbReference>
<protein>
    <submittedName>
        <fullName evidence="2">Uncharacterized protein</fullName>
    </submittedName>
</protein>
<organism evidence="2">
    <name type="scientific">Musca domestica</name>
    <name type="common">House fly</name>
    <dbReference type="NCBI Taxonomy" id="7370"/>
    <lineage>
        <taxon>Eukaryota</taxon>
        <taxon>Metazoa</taxon>
        <taxon>Ecdysozoa</taxon>
        <taxon>Arthropoda</taxon>
        <taxon>Hexapoda</taxon>
        <taxon>Insecta</taxon>
        <taxon>Pterygota</taxon>
        <taxon>Neoptera</taxon>
        <taxon>Endopterygota</taxon>
        <taxon>Diptera</taxon>
        <taxon>Brachycera</taxon>
        <taxon>Muscomorpha</taxon>
        <taxon>Muscoidea</taxon>
        <taxon>Muscidae</taxon>
        <taxon>Musca</taxon>
    </lineage>
</organism>
<feature type="compositionally biased region" description="Polar residues" evidence="1">
    <location>
        <begin position="235"/>
        <end position="245"/>
    </location>
</feature>
<dbReference type="AlphaFoldDB" id="A0A1I8NJ44"/>